<comment type="caution">
    <text evidence="1">The sequence shown here is derived from an EMBL/GenBank/DDBJ whole genome shotgun (WGS) entry which is preliminary data.</text>
</comment>
<gene>
    <name evidence="1" type="ORF">PXEA_LOCUS11166</name>
</gene>
<sequence length="304" mass="31278">MALKDAQNEIRLPEKSASMELDWPGNTGLECRRLNLQTGQQVGNWSQCFTAAGFSGHNRSSGSSHILKRTNNRGCSSKIINTDWAHVFEAANTATTSNYGSGGGLSGSTIGIGLASISPSNNGFRPHKGQRAGDGQAYISGPVGQVNEGFMKQSTLNATSGPSVRVLPDVASARMASSPMALAAAATAASGTNSGSLTRGNHISSRLNNNNHHQMARTSRMASHSGPSGLVIGPHGFQHQVNLALKAASLWSDGGTPFSAGNLMRLGVGPIGRVTGSVGDKNSIGSGGVGEGMINSYTKSAAFI</sequence>
<keyword evidence="2" id="KW-1185">Reference proteome</keyword>
<evidence type="ECO:0000313" key="2">
    <source>
        <dbReference type="Proteomes" id="UP000784294"/>
    </source>
</evidence>
<accession>A0A448WQN7</accession>
<name>A0A448WQN7_9PLAT</name>
<evidence type="ECO:0000313" key="1">
    <source>
        <dbReference type="EMBL" id="VEL17726.1"/>
    </source>
</evidence>
<reference evidence="1" key="1">
    <citation type="submission" date="2018-11" db="EMBL/GenBank/DDBJ databases">
        <authorList>
            <consortium name="Pathogen Informatics"/>
        </authorList>
    </citation>
    <scope>NUCLEOTIDE SEQUENCE</scope>
</reference>
<protein>
    <submittedName>
        <fullName evidence="1">Uncharacterized protein</fullName>
    </submittedName>
</protein>
<dbReference type="EMBL" id="CAAALY010033943">
    <property type="protein sequence ID" value="VEL17726.1"/>
    <property type="molecule type" value="Genomic_DNA"/>
</dbReference>
<organism evidence="1 2">
    <name type="scientific">Protopolystoma xenopodis</name>
    <dbReference type="NCBI Taxonomy" id="117903"/>
    <lineage>
        <taxon>Eukaryota</taxon>
        <taxon>Metazoa</taxon>
        <taxon>Spiralia</taxon>
        <taxon>Lophotrochozoa</taxon>
        <taxon>Platyhelminthes</taxon>
        <taxon>Monogenea</taxon>
        <taxon>Polyopisthocotylea</taxon>
        <taxon>Polystomatidea</taxon>
        <taxon>Polystomatidae</taxon>
        <taxon>Protopolystoma</taxon>
    </lineage>
</organism>
<proteinExistence type="predicted"/>
<dbReference type="Proteomes" id="UP000784294">
    <property type="component" value="Unassembled WGS sequence"/>
</dbReference>
<dbReference type="AlphaFoldDB" id="A0A448WQN7"/>